<dbReference type="EMBL" id="FXUI01000006">
    <property type="protein sequence ID" value="SMP71473.1"/>
    <property type="molecule type" value="Genomic_DNA"/>
</dbReference>
<keyword evidence="3" id="KW-1185">Reference proteome</keyword>
<sequence>MAQHMTELASSAGFLRNVFSGEAPTTPDDFKPRLLTT</sequence>
<reference evidence="2 3" key="1">
    <citation type="submission" date="2017-05" db="EMBL/GenBank/DDBJ databases">
        <authorList>
            <person name="Varghese N."/>
            <person name="Submissions S."/>
        </authorList>
    </citation>
    <scope>NUCLEOTIDE SEQUENCE [LARGE SCALE GENOMIC DNA]</scope>
    <source>
        <strain evidence="2 3">SM16</strain>
    </source>
</reference>
<dbReference type="Proteomes" id="UP001157910">
    <property type="component" value="Unassembled WGS sequence"/>
</dbReference>
<evidence type="ECO:0000256" key="1">
    <source>
        <dbReference type="SAM" id="MobiDB-lite"/>
    </source>
</evidence>
<feature type="region of interest" description="Disordered" evidence="1">
    <location>
        <begin position="16"/>
        <end position="37"/>
    </location>
</feature>
<evidence type="ECO:0000313" key="3">
    <source>
        <dbReference type="Proteomes" id="UP001157910"/>
    </source>
</evidence>
<name>A0ABY1QI22_9SPHN</name>
<proteinExistence type="predicted"/>
<comment type="caution">
    <text evidence="2">The sequence shown here is derived from an EMBL/GenBank/DDBJ whole genome shotgun (WGS) entry which is preliminary data.</text>
</comment>
<gene>
    <name evidence="2" type="ORF">SAMN06296065_10616</name>
</gene>
<organism evidence="2 3">
    <name type="scientific">Novosphingobium panipatense</name>
    <dbReference type="NCBI Taxonomy" id="428991"/>
    <lineage>
        <taxon>Bacteria</taxon>
        <taxon>Pseudomonadati</taxon>
        <taxon>Pseudomonadota</taxon>
        <taxon>Alphaproteobacteria</taxon>
        <taxon>Sphingomonadales</taxon>
        <taxon>Sphingomonadaceae</taxon>
        <taxon>Novosphingobium</taxon>
    </lineage>
</organism>
<accession>A0ABY1QI22</accession>
<evidence type="ECO:0000313" key="2">
    <source>
        <dbReference type="EMBL" id="SMP71473.1"/>
    </source>
</evidence>
<protein>
    <submittedName>
        <fullName evidence="2">Uncharacterized protein</fullName>
    </submittedName>
</protein>
<feature type="compositionally biased region" description="Basic and acidic residues" evidence="1">
    <location>
        <begin position="28"/>
        <end position="37"/>
    </location>
</feature>